<dbReference type="Pfam" id="PF00528">
    <property type="entry name" value="BPD_transp_1"/>
    <property type="match status" value="1"/>
</dbReference>
<feature type="transmembrane region" description="Helical" evidence="7">
    <location>
        <begin position="231"/>
        <end position="250"/>
    </location>
</feature>
<feature type="transmembrane region" description="Helical" evidence="7">
    <location>
        <begin position="89"/>
        <end position="111"/>
    </location>
</feature>
<dbReference type="GO" id="GO:0005886">
    <property type="term" value="C:plasma membrane"/>
    <property type="evidence" value="ECO:0007669"/>
    <property type="project" value="UniProtKB-SubCell"/>
</dbReference>
<keyword evidence="6 7" id="KW-0472">Membrane</keyword>
<feature type="domain" description="ABC transmembrane type-1" evidence="8">
    <location>
        <begin position="51"/>
        <end position="250"/>
    </location>
</feature>
<dbReference type="EMBL" id="FQXS01000001">
    <property type="protein sequence ID" value="SHH39996.1"/>
    <property type="molecule type" value="Genomic_DNA"/>
</dbReference>
<keyword evidence="10" id="KW-1185">Reference proteome</keyword>
<reference evidence="9 10" key="1">
    <citation type="submission" date="2016-11" db="EMBL/GenBank/DDBJ databases">
        <authorList>
            <person name="Jaros S."/>
            <person name="Januszkiewicz K."/>
            <person name="Wedrychowicz H."/>
        </authorList>
    </citation>
    <scope>NUCLEOTIDE SEQUENCE [LARGE SCALE GENOMIC DNA]</scope>
    <source>
        <strain evidence="9 10">DSM 9705</strain>
    </source>
</reference>
<evidence type="ECO:0000313" key="10">
    <source>
        <dbReference type="Proteomes" id="UP000184139"/>
    </source>
</evidence>
<dbReference type="RefSeq" id="WP_073373172.1">
    <property type="nucleotide sequence ID" value="NZ_FQXS01000001.1"/>
</dbReference>
<keyword evidence="3" id="KW-1003">Cell membrane</keyword>
<keyword evidence="4 7" id="KW-0812">Transmembrane</keyword>
<accession>A0A1M5SNB8</accession>
<evidence type="ECO:0000259" key="8">
    <source>
        <dbReference type="PROSITE" id="PS50928"/>
    </source>
</evidence>
<protein>
    <submittedName>
        <fullName evidence="9">Tungstate/molybdate transport system permease protein</fullName>
    </submittedName>
</protein>
<dbReference type="CDD" id="cd06261">
    <property type="entry name" value="TM_PBP2"/>
    <property type="match status" value="1"/>
</dbReference>
<comment type="similarity">
    <text evidence="7">Belongs to the binding-protein-dependent transport system permease family.</text>
</comment>
<dbReference type="InterPro" id="IPR035906">
    <property type="entry name" value="MetI-like_sf"/>
</dbReference>
<proteinExistence type="inferred from homology"/>
<keyword evidence="5 7" id="KW-1133">Transmembrane helix</keyword>
<evidence type="ECO:0000256" key="7">
    <source>
        <dbReference type="RuleBase" id="RU363032"/>
    </source>
</evidence>
<feature type="transmembrane region" description="Helical" evidence="7">
    <location>
        <begin position="192"/>
        <end position="211"/>
    </location>
</feature>
<name>A0A1M5SNB8_9BACT</name>
<feature type="transmembrane region" description="Helical" evidence="7">
    <location>
        <begin position="6"/>
        <end position="30"/>
    </location>
</feature>
<dbReference type="GO" id="GO:0055085">
    <property type="term" value="P:transmembrane transport"/>
    <property type="evidence" value="ECO:0007669"/>
    <property type="project" value="InterPro"/>
</dbReference>
<evidence type="ECO:0000313" key="9">
    <source>
        <dbReference type="EMBL" id="SHH39996.1"/>
    </source>
</evidence>
<dbReference type="Gene3D" id="1.10.3720.10">
    <property type="entry name" value="MetI-like"/>
    <property type="match status" value="1"/>
</dbReference>
<dbReference type="PROSITE" id="PS50928">
    <property type="entry name" value="ABC_TM1"/>
    <property type="match status" value="1"/>
</dbReference>
<feature type="transmembrane region" description="Helical" evidence="7">
    <location>
        <begin position="123"/>
        <end position="147"/>
    </location>
</feature>
<comment type="subcellular location">
    <subcellularLocation>
        <location evidence="1 7">Cell membrane</location>
        <topology evidence="1 7">Multi-pass membrane protein</topology>
    </subcellularLocation>
</comment>
<evidence type="ECO:0000256" key="3">
    <source>
        <dbReference type="ARBA" id="ARBA00022475"/>
    </source>
</evidence>
<organism evidence="9 10">
    <name type="scientific">Desulfofustis glycolicus DSM 9705</name>
    <dbReference type="NCBI Taxonomy" id="1121409"/>
    <lineage>
        <taxon>Bacteria</taxon>
        <taxon>Pseudomonadati</taxon>
        <taxon>Thermodesulfobacteriota</taxon>
        <taxon>Desulfobulbia</taxon>
        <taxon>Desulfobulbales</taxon>
        <taxon>Desulfocapsaceae</taxon>
        <taxon>Desulfofustis</taxon>
    </lineage>
</organism>
<evidence type="ECO:0000256" key="2">
    <source>
        <dbReference type="ARBA" id="ARBA00022448"/>
    </source>
</evidence>
<dbReference type="PANTHER" id="PTHR30183">
    <property type="entry name" value="MOLYBDENUM TRANSPORT SYSTEM PERMEASE PROTEIN MODB"/>
    <property type="match status" value="1"/>
</dbReference>
<feature type="transmembrane region" description="Helical" evidence="7">
    <location>
        <begin position="51"/>
        <end position="77"/>
    </location>
</feature>
<evidence type="ECO:0000256" key="5">
    <source>
        <dbReference type="ARBA" id="ARBA00022989"/>
    </source>
</evidence>
<dbReference type="AlphaFoldDB" id="A0A1M5SNB8"/>
<dbReference type="OrthoDB" id="9795403at2"/>
<dbReference type="Proteomes" id="UP000184139">
    <property type="component" value="Unassembled WGS sequence"/>
</dbReference>
<dbReference type="PANTHER" id="PTHR30183:SF3">
    <property type="entry name" value="MOLYBDENUM TRANSPORT SYSTEM PERMEASE PROTEIN MODB"/>
    <property type="match status" value="1"/>
</dbReference>
<evidence type="ECO:0000256" key="6">
    <source>
        <dbReference type="ARBA" id="ARBA00023136"/>
    </source>
</evidence>
<dbReference type="SUPFAM" id="SSF161098">
    <property type="entry name" value="MetI-like"/>
    <property type="match status" value="1"/>
</dbReference>
<dbReference type="STRING" id="1121409.SAMN02745124_00450"/>
<dbReference type="InterPro" id="IPR000515">
    <property type="entry name" value="MetI-like"/>
</dbReference>
<sequence>MGGKGAFYWVSVSCGVVVLAFILLPLYEMLTAPSPAMLAEAMRDKNVVGSIWLSIYSSVAAACIAFVVGTPLAYVLARSSFRGQQLVESIIDLPIVIPHPVVGIAILSVAGKNHWFGQLMSDVGVRIMGSTTGIITVMVFVGLPFYINAARTGFQSVSPRLEKVARSLGASMWSTFVRITFPLAWRSMLAGFIMCCARAISEFGAIVVVAYHPMTAPVLIYERFEGYGLQYSQPVAVWLVVVCLTLFLVLRTIALPARKKNP</sequence>
<evidence type="ECO:0000256" key="4">
    <source>
        <dbReference type="ARBA" id="ARBA00022692"/>
    </source>
</evidence>
<keyword evidence="2 7" id="KW-0813">Transport</keyword>
<gene>
    <name evidence="9" type="ORF">SAMN02745124_00450</name>
</gene>
<evidence type="ECO:0000256" key="1">
    <source>
        <dbReference type="ARBA" id="ARBA00004651"/>
    </source>
</evidence>